<dbReference type="InterPro" id="IPR001789">
    <property type="entry name" value="Sig_transdc_resp-reg_receiver"/>
</dbReference>
<evidence type="ECO:0000256" key="3">
    <source>
        <dbReference type="ARBA" id="ARBA00023163"/>
    </source>
</evidence>
<dbReference type="InterPro" id="IPR011006">
    <property type="entry name" value="CheY-like_superfamily"/>
</dbReference>
<keyword evidence="1" id="KW-0805">Transcription regulation</keyword>
<keyword evidence="2" id="KW-0238">DNA-binding</keyword>
<reference evidence="7 8" key="1">
    <citation type="submission" date="2020-08" db="EMBL/GenBank/DDBJ databases">
        <title>Genomic Encyclopedia of Type Strains, Phase III (KMG-III): the genomes of soil and plant-associated and newly described type strains.</title>
        <authorList>
            <person name="Whitman W."/>
        </authorList>
    </citation>
    <scope>NUCLEOTIDE SEQUENCE [LARGE SCALE GENOMIC DNA]</scope>
    <source>
        <strain evidence="7 8">CECT 5862</strain>
    </source>
</reference>
<evidence type="ECO:0000256" key="2">
    <source>
        <dbReference type="ARBA" id="ARBA00023125"/>
    </source>
</evidence>
<dbReference type="PANTHER" id="PTHR43280">
    <property type="entry name" value="ARAC-FAMILY TRANSCRIPTIONAL REGULATOR"/>
    <property type="match status" value="1"/>
</dbReference>
<dbReference type="InterPro" id="IPR020449">
    <property type="entry name" value="Tscrpt_reg_AraC-type_HTH"/>
</dbReference>
<evidence type="ECO:0000256" key="1">
    <source>
        <dbReference type="ARBA" id="ARBA00023015"/>
    </source>
</evidence>
<dbReference type="Proteomes" id="UP000570361">
    <property type="component" value="Unassembled WGS sequence"/>
</dbReference>
<protein>
    <submittedName>
        <fullName evidence="7">YesN/AraC family two-component response regulator</fullName>
    </submittedName>
</protein>
<keyword evidence="8" id="KW-1185">Reference proteome</keyword>
<evidence type="ECO:0000313" key="8">
    <source>
        <dbReference type="Proteomes" id="UP000570361"/>
    </source>
</evidence>
<feature type="modified residue" description="4-aspartylphosphate" evidence="4">
    <location>
        <position position="58"/>
    </location>
</feature>
<dbReference type="PROSITE" id="PS01124">
    <property type="entry name" value="HTH_ARAC_FAMILY_2"/>
    <property type="match status" value="1"/>
</dbReference>
<dbReference type="InterPro" id="IPR018062">
    <property type="entry name" value="HTH_AraC-typ_CS"/>
</dbReference>
<gene>
    <name evidence="7" type="ORF">FHS18_004364</name>
</gene>
<dbReference type="CDD" id="cd17536">
    <property type="entry name" value="REC_YesN-like"/>
    <property type="match status" value="1"/>
</dbReference>
<keyword evidence="4" id="KW-0597">Phosphoprotein</keyword>
<dbReference type="SMART" id="SM00342">
    <property type="entry name" value="HTH_ARAC"/>
    <property type="match status" value="1"/>
</dbReference>
<dbReference type="Gene3D" id="3.40.50.2300">
    <property type="match status" value="1"/>
</dbReference>
<dbReference type="PANTHER" id="PTHR43280:SF28">
    <property type="entry name" value="HTH-TYPE TRANSCRIPTIONAL ACTIVATOR RHAS"/>
    <property type="match status" value="1"/>
</dbReference>
<sequence length="263" mass="29665">MKTSTTILIVDDEPRTRQGLKKTLETWADSSCEIMTAENGDEALELAASRPIHLLLTDIRMPEMNGLELIQAIKKQGSEPVVILLSGYSEFEYAQEGIRLGVVNYLLKPVTKTKLLEAVEEALRVSEGRRRMGAMEKIVDKQLIEMKEEDRLVPQPVQEAIRFIEANVKAPLSLREVAEHVHLNASYFSSLFKEKTGMTFSEFVARSKMQAAKKLLYSTGLPIADVAEEVGYQTAKYFITLFKEYEGITPSQYRKNLSEGDNI</sequence>
<evidence type="ECO:0000256" key="4">
    <source>
        <dbReference type="PROSITE-ProRule" id="PRU00169"/>
    </source>
</evidence>
<dbReference type="GO" id="GO:0043565">
    <property type="term" value="F:sequence-specific DNA binding"/>
    <property type="evidence" value="ECO:0007669"/>
    <property type="project" value="InterPro"/>
</dbReference>
<dbReference type="SUPFAM" id="SSF52172">
    <property type="entry name" value="CheY-like"/>
    <property type="match status" value="1"/>
</dbReference>
<dbReference type="SMART" id="SM00448">
    <property type="entry name" value="REC"/>
    <property type="match status" value="1"/>
</dbReference>
<dbReference type="InterPro" id="IPR018060">
    <property type="entry name" value="HTH_AraC"/>
</dbReference>
<dbReference type="GO" id="GO:0000160">
    <property type="term" value="P:phosphorelay signal transduction system"/>
    <property type="evidence" value="ECO:0007669"/>
    <property type="project" value="InterPro"/>
</dbReference>
<dbReference type="SUPFAM" id="SSF46689">
    <property type="entry name" value="Homeodomain-like"/>
    <property type="match status" value="2"/>
</dbReference>
<dbReference type="Pfam" id="PF00072">
    <property type="entry name" value="Response_reg"/>
    <property type="match status" value="1"/>
</dbReference>
<evidence type="ECO:0000259" key="5">
    <source>
        <dbReference type="PROSITE" id="PS01124"/>
    </source>
</evidence>
<dbReference type="GO" id="GO:0003700">
    <property type="term" value="F:DNA-binding transcription factor activity"/>
    <property type="evidence" value="ECO:0007669"/>
    <property type="project" value="InterPro"/>
</dbReference>
<keyword evidence="3" id="KW-0804">Transcription</keyword>
<dbReference type="PRINTS" id="PR00032">
    <property type="entry name" value="HTHARAC"/>
</dbReference>
<dbReference type="Gene3D" id="1.10.10.60">
    <property type="entry name" value="Homeodomain-like"/>
    <property type="match status" value="2"/>
</dbReference>
<dbReference type="PROSITE" id="PS00041">
    <property type="entry name" value="HTH_ARAC_FAMILY_1"/>
    <property type="match status" value="1"/>
</dbReference>
<dbReference type="AlphaFoldDB" id="A0A7W5B0R6"/>
<proteinExistence type="predicted"/>
<feature type="domain" description="HTH araC/xylS-type" evidence="5">
    <location>
        <begin position="158"/>
        <end position="256"/>
    </location>
</feature>
<name>A0A7W5B0R6_9BACL</name>
<dbReference type="Pfam" id="PF12833">
    <property type="entry name" value="HTH_18"/>
    <property type="match status" value="1"/>
</dbReference>
<comment type="caution">
    <text evidence="7">The sequence shown here is derived from an EMBL/GenBank/DDBJ whole genome shotgun (WGS) entry which is preliminary data.</text>
</comment>
<feature type="domain" description="Response regulatory" evidence="6">
    <location>
        <begin position="6"/>
        <end position="123"/>
    </location>
</feature>
<dbReference type="EMBL" id="JACHXK010000011">
    <property type="protein sequence ID" value="MBB3112278.1"/>
    <property type="molecule type" value="Genomic_DNA"/>
</dbReference>
<evidence type="ECO:0000313" key="7">
    <source>
        <dbReference type="EMBL" id="MBB3112278.1"/>
    </source>
</evidence>
<organism evidence="7 8">
    <name type="scientific">Paenibacillus phyllosphaerae</name>
    <dbReference type="NCBI Taxonomy" id="274593"/>
    <lineage>
        <taxon>Bacteria</taxon>
        <taxon>Bacillati</taxon>
        <taxon>Bacillota</taxon>
        <taxon>Bacilli</taxon>
        <taxon>Bacillales</taxon>
        <taxon>Paenibacillaceae</taxon>
        <taxon>Paenibacillus</taxon>
    </lineage>
</organism>
<dbReference type="PROSITE" id="PS50110">
    <property type="entry name" value="RESPONSE_REGULATORY"/>
    <property type="match status" value="1"/>
</dbReference>
<dbReference type="InterPro" id="IPR009057">
    <property type="entry name" value="Homeodomain-like_sf"/>
</dbReference>
<accession>A0A7W5B0R6</accession>
<evidence type="ECO:0000259" key="6">
    <source>
        <dbReference type="PROSITE" id="PS50110"/>
    </source>
</evidence>
<dbReference type="RefSeq" id="WP_183602383.1">
    <property type="nucleotide sequence ID" value="NZ_JACHXK010000011.1"/>
</dbReference>